<name>A0A7J7LHE9_9MAGN</name>
<dbReference type="Pfam" id="PF17832">
    <property type="entry name" value="Pre-PUA"/>
    <property type="match status" value="1"/>
</dbReference>
<dbReference type="InterPro" id="IPR016437">
    <property type="entry name" value="MCT-1/Tma20"/>
</dbReference>
<sequence length="101" mass="11558">SIGLGITRLAKSKTQTKLTLSFCKFTYEEVSSQNQVKASVQRKIRQSIDDEYPGLDPVLDDLLPKKSPLIVAKCYLGSMAWSDARKFEWKEKSRIVFQRNC</sequence>
<organism evidence="2 3">
    <name type="scientific">Kingdonia uniflora</name>
    <dbReference type="NCBI Taxonomy" id="39325"/>
    <lineage>
        <taxon>Eukaryota</taxon>
        <taxon>Viridiplantae</taxon>
        <taxon>Streptophyta</taxon>
        <taxon>Embryophyta</taxon>
        <taxon>Tracheophyta</taxon>
        <taxon>Spermatophyta</taxon>
        <taxon>Magnoliopsida</taxon>
        <taxon>Ranunculales</taxon>
        <taxon>Circaeasteraceae</taxon>
        <taxon>Kingdonia</taxon>
    </lineage>
</organism>
<gene>
    <name evidence="2" type="ORF">GIB67_036994</name>
</gene>
<dbReference type="GO" id="GO:0001731">
    <property type="term" value="P:formation of translation preinitiation complex"/>
    <property type="evidence" value="ECO:0007669"/>
    <property type="project" value="TreeGrafter"/>
</dbReference>
<dbReference type="PANTHER" id="PTHR22798">
    <property type="entry name" value="MCT-1 PROTEIN"/>
    <property type="match status" value="1"/>
</dbReference>
<accession>A0A7J7LHE9</accession>
<dbReference type="OrthoDB" id="10249667at2759"/>
<dbReference type="EMBL" id="JACGCM010002279">
    <property type="protein sequence ID" value="KAF6142076.1"/>
    <property type="molecule type" value="Genomic_DNA"/>
</dbReference>
<feature type="domain" description="Pre-PUA" evidence="1">
    <location>
        <begin position="28"/>
        <end position="75"/>
    </location>
</feature>
<dbReference type="AlphaFoldDB" id="A0A7J7LHE9"/>
<dbReference type="InterPro" id="IPR041366">
    <property type="entry name" value="Pre-PUA"/>
</dbReference>
<feature type="non-terminal residue" evidence="2">
    <location>
        <position position="1"/>
    </location>
</feature>
<reference evidence="2 3" key="1">
    <citation type="journal article" date="2020" name="IScience">
        <title>Genome Sequencing of the Endangered Kingdonia uniflora (Circaeasteraceae, Ranunculales) Reveals Potential Mechanisms of Evolutionary Specialization.</title>
        <authorList>
            <person name="Sun Y."/>
            <person name="Deng T."/>
            <person name="Zhang A."/>
            <person name="Moore M.J."/>
            <person name="Landis J.B."/>
            <person name="Lin N."/>
            <person name="Zhang H."/>
            <person name="Zhang X."/>
            <person name="Huang J."/>
            <person name="Zhang X."/>
            <person name="Sun H."/>
            <person name="Wang H."/>
        </authorList>
    </citation>
    <scope>NUCLEOTIDE SEQUENCE [LARGE SCALE GENOMIC DNA]</scope>
    <source>
        <strain evidence="2">TB1705</strain>
        <tissue evidence="2">Leaf</tissue>
    </source>
</reference>
<evidence type="ECO:0000313" key="2">
    <source>
        <dbReference type="EMBL" id="KAF6142076.1"/>
    </source>
</evidence>
<evidence type="ECO:0000259" key="1">
    <source>
        <dbReference type="Pfam" id="PF17832"/>
    </source>
</evidence>
<dbReference type="Gene3D" id="3.10.400.20">
    <property type="match status" value="1"/>
</dbReference>
<dbReference type="Proteomes" id="UP000541444">
    <property type="component" value="Unassembled WGS sequence"/>
</dbReference>
<evidence type="ECO:0000313" key="3">
    <source>
        <dbReference type="Proteomes" id="UP000541444"/>
    </source>
</evidence>
<protein>
    <recommendedName>
        <fullName evidence="1">Pre-PUA domain-containing protein</fullName>
    </recommendedName>
</protein>
<dbReference type="PANTHER" id="PTHR22798:SF0">
    <property type="entry name" value="MALIGNANT T-CELL-AMPLIFIED SEQUENCE 1"/>
    <property type="match status" value="1"/>
</dbReference>
<keyword evidence="3" id="KW-1185">Reference proteome</keyword>
<proteinExistence type="predicted"/>
<comment type="caution">
    <text evidence="2">The sequence shown here is derived from an EMBL/GenBank/DDBJ whole genome shotgun (WGS) entry which is preliminary data.</text>
</comment>